<dbReference type="InterPro" id="IPR042099">
    <property type="entry name" value="ANL_N_sf"/>
</dbReference>
<feature type="region of interest" description="Disordered" evidence="1">
    <location>
        <begin position="229"/>
        <end position="274"/>
    </location>
</feature>
<dbReference type="Proteomes" id="UP001321047">
    <property type="component" value="Unassembled WGS sequence"/>
</dbReference>
<gene>
    <name evidence="2" type="ORF">OB919_01775</name>
</gene>
<reference evidence="2 3" key="1">
    <citation type="submission" date="2022-09" db="EMBL/GenBank/DDBJ databases">
        <title>Enrichment on poylsaccharides allowed isolation of novel metabolic and taxonomic groups of Haloarchaea.</title>
        <authorList>
            <person name="Sorokin D.Y."/>
            <person name="Elcheninov A.G."/>
            <person name="Khizhniak T.V."/>
            <person name="Kolganova T.V."/>
            <person name="Kublanov I.V."/>
        </authorList>
    </citation>
    <scope>NUCLEOTIDE SEQUENCE [LARGE SCALE GENOMIC DNA]</scope>
    <source>
        <strain evidence="2 3">AArc-curdl1</strain>
    </source>
</reference>
<dbReference type="Gene3D" id="3.40.50.12780">
    <property type="entry name" value="N-terminal domain of ligase-like"/>
    <property type="match status" value="1"/>
</dbReference>
<dbReference type="AlphaFoldDB" id="A0AAP3E5H9"/>
<accession>A0AAP3E5H9</accession>
<evidence type="ECO:0000313" key="2">
    <source>
        <dbReference type="EMBL" id="MCU4750717.1"/>
    </source>
</evidence>
<evidence type="ECO:0008006" key="4">
    <source>
        <dbReference type="Google" id="ProtNLM"/>
    </source>
</evidence>
<organism evidence="2 3">
    <name type="scientific">Natronosalvus hydrolyticus</name>
    <dbReference type="NCBI Taxonomy" id="2979988"/>
    <lineage>
        <taxon>Archaea</taxon>
        <taxon>Methanobacteriati</taxon>
        <taxon>Methanobacteriota</taxon>
        <taxon>Stenosarchaea group</taxon>
        <taxon>Halobacteria</taxon>
        <taxon>Halobacteriales</taxon>
        <taxon>Natrialbaceae</taxon>
        <taxon>Natronosalvus</taxon>
    </lineage>
</organism>
<dbReference type="SUPFAM" id="SSF56801">
    <property type="entry name" value="Acetyl-CoA synthetase-like"/>
    <property type="match status" value="1"/>
</dbReference>
<protein>
    <recommendedName>
        <fullName evidence="4">Acetyl-CoA synthetase</fullName>
    </recommendedName>
</protein>
<proteinExistence type="predicted"/>
<dbReference type="RefSeq" id="WP_342805771.1">
    <property type="nucleotide sequence ID" value="NZ_JAOPJZ010000001.1"/>
</dbReference>
<comment type="caution">
    <text evidence="2">The sequence shown here is derived from an EMBL/GenBank/DDBJ whole genome shotgun (WGS) entry which is preliminary data.</text>
</comment>
<dbReference type="EMBL" id="JAOPJZ010000001">
    <property type="protein sequence ID" value="MCU4750717.1"/>
    <property type="molecule type" value="Genomic_DNA"/>
</dbReference>
<evidence type="ECO:0000256" key="1">
    <source>
        <dbReference type="SAM" id="MobiDB-lite"/>
    </source>
</evidence>
<name>A0AAP3E5H9_9EURY</name>
<keyword evidence="3" id="KW-1185">Reference proteome</keyword>
<sequence>MEKTLDAYFGRESRTDRPALEDATGRQFDAHWLRTTAWKAGNFLRHTGVRRDVTVGIAGSGPLPTVAFFGTALLEGTTCFDPPRDEALESVRTLVAPTADLETYATYPGLQRIGYGDNPDEPAARHLESGLWSENPSFPPVDIAPDTPLLVDPPSLTASEATVYSHQRVLAAANSLVERWGVETGDRIALEPSLEDPRAVTAGLIAPLLADAVTVFPGAETEGVDLLIVDGDSGSGGDTSEESTPGNHRTKPVGSLEADRRVSVGSVHLEPQKR</sequence>
<evidence type="ECO:0000313" key="3">
    <source>
        <dbReference type="Proteomes" id="UP001321047"/>
    </source>
</evidence>